<evidence type="ECO:0000313" key="3">
    <source>
        <dbReference type="Proteomes" id="UP001194729"/>
    </source>
</evidence>
<comment type="caution">
    <text evidence="2">The sequence shown here is derived from an EMBL/GenBank/DDBJ whole genome shotgun (WGS) entry which is preliminary data.</text>
</comment>
<evidence type="ECO:0000313" key="2">
    <source>
        <dbReference type="EMBL" id="MBF4984829.1"/>
    </source>
</evidence>
<accession>A0ABS0A635</accession>
<dbReference type="PROSITE" id="PS51257">
    <property type="entry name" value="PROKAR_LIPOPROTEIN"/>
    <property type="match status" value="1"/>
</dbReference>
<dbReference type="EMBL" id="JADKYU010000562">
    <property type="protein sequence ID" value="MBF4984829.1"/>
    <property type="molecule type" value="Genomic_DNA"/>
</dbReference>
<keyword evidence="3" id="KW-1185">Reference proteome</keyword>
<feature type="chain" id="PRO_5047369954" description="Lipoprotein" evidence="1">
    <location>
        <begin position="18"/>
        <end position="203"/>
    </location>
</feature>
<proteinExistence type="predicted"/>
<name>A0ABS0A635_9FLAO</name>
<reference evidence="2 3" key="1">
    <citation type="submission" date="2020-11" db="EMBL/GenBank/DDBJ databases">
        <title>P. mediterranea TC4 genome.</title>
        <authorList>
            <person name="Molmeret M."/>
        </authorList>
    </citation>
    <scope>NUCLEOTIDE SEQUENCE [LARGE SCALE GENOMIC DNA]</scope>
    <source>
        <strain evidence="2 3">TC4</strain>
    </source>
</reference>
<keyword evidence="1" id="KW-0732">Signal</keyword>
<sequence length="203" mass="23378">MRLRIFLILLCSLSGCASLSKKINPDIISYHFKNDLKNTLSEDKDVVTYYISNNIVPNSEILRILKGNYSESDDNSLNMITASKYYSSELEEEIKLDQNFNSLQKWDASELQIIKKSNVEFLVSSSLSNSQQAFNEKTFNATSNKYYQLIIYSRPLEIATNIYALYSAGKRTYSGISLPTVYIYEVKNNSIELIEKVHDQRLY</sequence>
<feature type="signal peptide" evidence="1">
    <location>
        <begin position="1"/>
        <end position="17"/>
    </location>
</feature>
<protein>
    <recommendedName>
        <fullName evidence="4">Lipoprotein</fullName>
    </recommendedName>
</protein>
<organism evidence="2 3">
    <name type="scientific">Nonlabens mediterrranea</name>
    <dbReference type="NCBI Taxonomy" id="1419947"/>
    <lineage>
        <taxon>Bacteria</taxon>
        <taxon>Pseudomonadati</taxon>
        <taxon>Bacteroidota</taxon>
        <taxon>Flavobacteriia</taxon>
        <taxon>Flavobacteriales</taxon>
        <taxon>Flavobacteriaceae</taxon>
        <taxon>Nonlabens</taxon>
    </lineage>
</organism>
<evidence type="ECO:0000256" key="1">
    <source>
        <dbReference type="SAM" id="SignalP"/>
    </source>
</evidence>
<gene>
    <name evidence="2" type="ORF">FNJ87_10970</name>
</gene>
<evidence type="ECO:0008006" key="4">
    <source>
        <dbReference type="Google" id="ProtNLM"/>
    </source>
</evidence>
<dbReference type="Proteomes" id="UP001194729">
    <property type="component" value="Unassembled WGS sequence"/>
</dbReference>